<accession>A0A0A6P8B0</accession>
<sequence length="64" mass="7326">MRVALLKNTSSLLEKAAFHKSDREALLSDWHYVSDDLWSAYFSTEYAALNTKEQNPQNAQAVNH</sequence>
<evidence type="ECO:0000313" key="2">
    <source>
        <dbReference type="Proteomes" id="UP000030428"/>
    </source>
</evidence>
<protein>
    <submittedName>
        <fullName evidence="1">Uncharacterized protein</fullName>
    </submittedName>
</protein>
<proteinExistence type="predicted"/>
<dbReference type="AlphaFoldDB" id="A0A0A6P8B0"/>
<reference evidence="1 2" key="1">
    <citation type="journal article" date="2016" name="Front. Microbiol.">
        <title>Single-Cell (Meta-)Genomics of a Dimorphic Candidatus Thiomargarita nelsonii Reveals Genomic Plasticity.</title>
        <authorList>
            <person name="Flood B.E."/>
            <person name="Fliss P."/>
            <person name="Jones D.S."/>
            <person name="Dick G.J."/>
            <person name="Jain S."/>
            <person name="Kaster A.K."/>
            <person name="Winkel M."/>
            <person name="Mussmann M."/>
            <person name="Bailey J."/>
        </authorList>
    </citation>
    <scope>NUCLEOTIDE SEQUENCE [LARGE SCALE GENOMIC DNA]</scope>
    <source>
        <strain evidence="1">Hydrate Ridge</strain>
    </source>
</reference>
<comment type="caution">
    <text evidence="1">The sequence shown here is derived from an EMBL/GenBank/DDBJ whole genome shotgun (WGS) entry which is preliminary data.</text>
</comment>
<dbReference type="EMBL" id="JSZA02000024">
    <property type="protein sequence ID" value="KHD06509.1"/>
    <property type="molecule type" value="Genomic_DNA"/>
</dbReference>
<dbReference type="Proteomes" id="UP000030428">
    <property type="component" value="Unassembled WGS sequence"/>
</dbReference>
<gene>
    <name evidence="1" type="ORF">PN36_08265</name>
</gene>
<name>A0A0A6P8B0_9GAMM</name>
<organism evidence="1 2">
    <name type="scientific">Candidatus Thiomargarita nelsonii</name>
    <dbReference type="NCBI Taxonomy" id="1003181"/>
    <lineage>
        <taxon>Bacteria</taxon>
        <taxon>Pseudomonadati</taxon>
        <taxon>Pseudomonadota</taxon>
        <taxon>Gammaproteobacteria</taxon>
        <taxon>Thiotrichales</taxon>
        <taxon>Thiotrichaceae</taxon>
        <taxon>Thiomargarita</taxon>
    </lineage>
</organism>
<keyword evidence="2" id="KW-1185">Reference proteome</keyword>
<evidence type="ECO:0000313" key="1">
    <source>
        <dbReference type="EMBL" id="KHD06509.1"/>
    </source>
</evidence>